<reference evidence="1 2" key="1">
    <citation type="submission" date="2012-05" db="EMBL/GenBank/DDBJ databases">
        <title>The Genome Sequence of Eubacteriaceae bacterium CM2.</title>
        <authorList>
            <consortium name="The Broad Institute Genome Sequencing Platform"/>
            <person name="Earl A."/>
            <person name="Ward D."/>
            <person name="Feldgarden M."/>
            <person name="Gevers D."/>
            <person name="Sizova M."/>
            <person name="Hazen A."/>
            <person name="Epstein S."/>
            <person name="Walker B."/>
            <person name="Young S.K."/>
            <person name="Zeng Q."/>
            <person name="Gargeya S."/>
            <person name="Fitzgerald M."/>
            <person name="Haas B."/>
            <person name="Abouelleil A."/>
            <person name="Alvarado L."/>
            <person name="Arachchi H.M."/>
            <person name="Berlin A."/>
            <person name="Chapman S.B."/>
            <person name="Goldberg J."/>
            <person name="Griggs A."/>
            <person name="Gujja S."/>
            <person name="Hansen M."/>
            <person name="Howarth C."/>
            <person name="Imamovic A."/>
            <person name="Larimer J."/>
            <person name="McCowen C."/>
            <person name="Montmayeur A."/>
            <person name="Murphy C."/>
            <person name="Neiman D."/>
            <person name="Pearson M."/>
            <person name="Priest M."/>
            <person name="Roberts A."/>
            <person name="Saif S."/>
            <person name="Shea T."/>
            <person name="Sisk P."/>
            <person name="Sykes S."/>
            <person name="Wortman J."/>
            <person name="Nusbaum C."/>
            <person name="Birren B."/>
        </authorList>
    </citation>
    <scope>NUCLEOTIDE SEQUENCE [LARGE SCALE GENOMIC DNA]</scope>
    <source>
        <strain evidence="1 2">CM2</strain>
    </source>
</reference>
<dbReference type="HOGENOM" id="CLU_1018581_0_0_9"/>
<accession>V9HRP5</accession>
<dbReference type="AlphaFoldDB" id="V9HRP5"/>
<name>V9HRP5_9FIRM</name>
<comment type="caution">
    <text evidence="1">The sequence shown here is derived from an EMBL/GenBank/DDBJ whole genome shotgun (WGS) entry which is preliminary data.</text>
</comment>
<proteinExistence type="predicted"/>
<dbReference type="Proteomes" id="UP000017818">
    <property type="component" value="Unassembled WGS sequence"/>
</dbReference>
<organism evidence="1 2">
    <name type="scientific">Peptoanaerobacter stomatis</name>
    <dbReference type="NCBI Taxonomy" id="796937"/>
    <lineage>
        <taxon>Bacteria</taxon>
        <taxon>Bacillati</taxon>
        <taxon>Bacillota</taxon>
        <taxon>Clostridia</taxon>
        <taxon>Peptostreptococcales</taxon>
        <taxon>Filifactoraceae</taxon>
        <taxon>Peptoanaerobacter</taxon>
    </lineage>
</organism>
<evidence type="ECO:0000313" key="1">
    <source>
        <dbReference type="EMBL" id="EHL18470.1"/>
    </source>
</evidence>
<dbReference type="OrthoDB" id="2988146at2"/>
<gene>
    <name evidence="1" type="ORF">HMPREF9630_00195</name>
</gene>
<sequence>MKLKFKTISPIILSPRMKKALYKGIDFKEVNKGIRNLKVKNIDSINIVYPFYSYEDRDLLIEDCLLYAKEYYIPASSLKVALLGNKKSDEEDSLRRKILFQDVKIKNSHIELRNLYKFQYLYQKNKQDDKEENQGNKTKNVNQANKYKTLKYDVFFPSVAIEMMDVGNEFECEILFKSEITEVVLKDKIYKSFDITKEKLNNYVKEIENRVQEIESWIEDGKLEKSEVSDENYIEKLQTIKNNINELLNSDKKMIFLGGYKGILGSLSKLDENTNIQNGFYIDDETLLPYGLVEIN</sequence>
<dbReference type="PATRIC" id="fig|796939.3.peg.199"/>
<protein>
    <submittedName>
        <fullName evidence="1">Uncharacterized protein</fullName>
    </submittedName>
</protein>
<dbReference type="RefSeq" id="WP_009527681.1">
    <property type="nucleotide sequence ID" value="NZ_JH815225.1"/>
</dbReference>
<evidence type="ECO:0000313" key="2">
    <source>
        <dbReference type="Proteomes" id="UP000017818"/>
    </source>
</evidence>
<dbReference type="EMBL" id="AFZF02000009">
    <property type="protein sequence ID" value="EHL18470.1"/>
    <property type="molecule type" value="Genomic_DNA"/>
</dbReference>